<feature type="region of interest" description="Disordered" evidence="2">
    <location>
        <begin position="306"/>
        <end position="352"/>
    </location>
</feature>
<feature type="compositionally biased region" description="Polar residues" evidence="2">
    <location>
        <begin position="90"/>
        <end position="100"/>
    </location>
</feature>
<dbReference type="PROSITE" id="PS50158">
    <property type="entry name" value="ZF_CCHC"/>
    <property type="match status" value="1"/>
</dbReference>
<feature type="region of interest" description="Disordered" evidence="2">
    <location>
        <begin position="365"/>
        <end position="424"/>
    </location>
</feature>
<dbReference type="SUPFAM" id="SSF57756">
    <property type="entry name" value="Retrovirus zinc finger-like domains"/>
    <property type="match status" value="1"/>
</dbReference>
<feature type="compositionally biased region" description="Low complexity" evidence="2">
    <location>
        <begin position="101"/>
        <end position="115"/>
    </location>
</feature>
<evidence type="ECO:0000259" key="3">
    <source>
        <dbReference type="PROSITE" id="PS50158"/>
    </source>
</evidence>
<keyword evidence="5" id="KW-1185">Reference proteome</keyword>
<keyword evidence="1" id="KW-0479">Metal-binding</keyword>
<protein>
    <recommendedName>
        <fullName evidence="3">CCHC-type domain-containing protein</fullName>
    </recommendedName>
</protein>
<accession>A0A8A3PHA0</accession>
<name>A0A8A3PHA0_9HELO</name>
<dbReference type="SMART" id="SM00343">
    <property type="entry name" value="ZnF_C2HC"/>
    <property type="match status" value="1"/>
</dbReference>
<feature type="compositionally biased region" description="Low complexity" evidence="2">
    <location>
        <begin position="306"/>
        <end position="315"/>
    </location>
</feature>
<feature type="compositionally biased region" description="Polar residues" evidence="2">
    <location>
        <begin position="376"/>
        <end position="395"/>
    </location>
</feature>
<feature type="domain" description="CCHC-type" evidence="3">
    <location>
        <begin position="356"/>
        <end position="371"/>
    </location>
</feature>
<organism evidence="4 5">
    <name type="scientific">Monilinia vaccinii-corymbosi</name>
    <dbReference type="NCBI Taxonomy" id="61207"/>
    <lineage>
        <taxon>Eukaryota</taxon>
        <taxon>Fungi</taxon>
        <taxon>Dikarya</taxon>
        <taxon>Ascomycota</taxon>
        <taxon>Pezizomycotina</taxon>
        <taxon>Leotiomycetes</taxon>
        <taxon>Helotiales</taxon>
        <taxon>Sclerotiniaceae</taxon>
        <taxon>Monilinia</taxon>
    </lineage>
</organism>
<feature type="compositionally biased region" description="Basic and acidic residues" evidence="2">
    <location>
        <begin position="365"/>
        <end position="374"/>
    </location>
</feature>
<feature type="region of interest" description="Disordered" evidence="2">
    <location>
        <begin position="75"/>
        <end position="130"/>
    </location>
</feature>
<dbReference type="EMBL" id="CP063409">
    <property type="protein sequence ID" value="QSZ34662.1"/>
    <property type="molecule type" value="Genomic_DNA"/>
</dbReference>
<dbReference type="InterPro" id="IPR036875">
    <property type="entry name" value="Znf_CCHC_sf"/>
</dbReference>
<reference evidence="4" key="1">
    <citation type="submission" date="2020-10" db="EMBL/GenBank/DDBJ databases">
        <title>Genome Sequence of Monilinia vaccinii-corymbosi Sheds Light on Mummy Berry Disease Infection of Blueberry and Mating Type.</title>
        <authorList>
            <person name="Yow A.G."/>
            <person name="Zhang Y."/>
            <person name="Bansal K."/>
            <person name="Eacker S.M."/>
            <person name="Sullivan S."/>
            <person name="Liachko I."/>
            <person name="Cubeta M.A."/>
            <person name="Rollins J.A."/>
            <person name="Ashrafi H."/>
        </authorList>
    </citation>
    <scope>NUCLEOTIDE SEQUENCE</scope>
    <source>
        <strain evidence="4">RL-1</strain>
    </source>
</reference>
<dbReference type="GO" id="GO:0008270">
    <property type="term" value="F:zinc ion binding"/>
    <property type="evidence" value="ECO:0007669"/>
    <property type="project" value="UniProtKB-KW"/>
</dbReference>
<evidence type="ECO:0000256" key="1">
    <source>
        <dbReference type="PROSITE-ProRule" id="PRU00047"/>
    </source>
</evidence>
<evidence type="ECO:0000313" key="5">
    <source>
        <dbReference type="Proteomes" id="UP000672032"/>
    </source>
</evidence>
<feature type="compositionally biased region" description="Low complexity" evidence="2">
    <location>
        <begin position="401"/>
        <end position="412"/>
    </location>
</feature>
<dbReference type="Gene3D" id="4.10.60.10">
    <property type="entry name" value="Zinc finger, CCHC-type"/>
    <property type="match status" value="1"/>
</dbReference>
<dbReference type="GO" id="GO:0003676">
    <property type="term" value="F:nucleic acid binding"/>
    <property type="evidence" value="ECO:0007669"/>
    <property type="project" value="InterPro"/>
</dbReference>
<evidence type="ECO:0000256" key="2">
    <source>
        <dbReference type="SAM" id="MobiDB-lite"/>
    </source>
</evidence>
<dbReference type="InterPro" id="IPR001878">
    <property type="entry name" value="Znf_CCHC"/>
</dbReference>
<dbReference type="OrthoDB" id="4502494at2759"/>
<proteinExistence type="predicted"/>
<dbReference type="AlphaFoldDB" id="A0A8A3PHA0"/>
<keyword evidence="1" id="KW-0863">Zinc-finger</keyword>
<dbReference type="PANTHER" id="PTHR15503:SF29">
    <property type="entry name" value="CCHC-TYPE DOMAIN-CONTAINING PROTEIN-RELATED"/>
    <property type="match status" value="1"/>
</dbReference>
<dbReference type="PANTHER" id="PTHR15503">
    <property type="entry name" value="LDOC1 RELATED"/>
    <property type="match status" value="1"/>
</dbReference>
<evidence type="ECO:0000313" key="4">
    <source>
        <dbReference type="EMBL" id="QSZ34662.1"/>
    </source>
</evidence>
<dbReference type="InterPro" id="IPR032567">
    <property type="entry name" value="RTL1-rel"/>
</dbReference>
<gene>
    <name evidence="4" type="ORF">DSL72_007516</name>
</gene>
<keyword evidence="1" id="KW-0862">Zinc</keyword>
<dbReference type="Proteomes" id="UP000672032">
    <property type="component" value="Chromosome 5"/>
</dbReference>
<sequence>MSTRPSAPSQPDSAEAFAAAIANDAPAWYSFLTSLANYLQETEKQTDALSTDLQLEKSISAREIERCHNLVSRLLQESRDSSTPAPAPAINSSPTDSAIPTESAKTISSSATSTKPQLSEKLPDPAPFDSTKSDLDRFITQIQNKMFANSDRFTTVHSRLSYITRRLTRAAAAQICLYNRDGLFVTLKNYQDLLSILERVYRNINKKAKARKQLMTLRQKNLPFNIFYAEFQQLAQEAEMADDDATLVILLEQGLSNELADLIIYAVPPTHSTDAYAAFCQNLKNRRRYMKHGRLSSAVLPVRTSTTTPVPVSRSAADQTYASRAAPAIPAGDPMDLSSQRRNPVAGVSRRERGECFRCGSTAHVVRDCPRPDSRPVQTRSATINPTPTSISPSKGRTARRSPPASPSRSPTGSVDSGNGARLD</sequence>